<proteinExistence type="predicted"/>
<dbReference type="EMBL" id="JARJCN010000054">
    <property type="protein sequence ID" value="KAJ7080580.1"/>
    <property type="molecule type" value="Genomic_DNA"/>
</dbReference>
<evidence type="ECO:0000313" key="3">
    <source>
        <dbReference type="Proteomes" id="UP001222325"/>
    </source>
</evidence>
<dbReference type="AlphaFoldDB" id="A0AAD6TX32"/>
<comment type="caution">
    <text evidence="2">The sequence shown here is derived from an EMBL/GenBank/DDBJ whole genome shotgun (WGS) entry which is preliminary data.</text>
</comment>
<evidence type="ECO:0000256" key="1">
    <source>
        <dbReference type="SAM" id="Phobius"/>
    </source>
</evidence>
<keyword evidence="1" id="KW-1133">Transmembrane helix</keyword>
<keyword evidence="1" id="KW-0812">Transmembrane</keyword>
<reference evidence="2" key="1">
    <citation type="submission" date="2023-03" db="EMBL/GenBank/DDBJ databases">
        <title>Massive genome expansion in bonnet fungi (Mycena s.s.) driven by repeated elements and novel gene families across ecological guilds.</title>
        <authorList>
            <consortium name="Lawrence Berkeley National Laboratory"/>
            <person name="Harder C.B."/>
            <person name="Miyauchi S."/>
            <person name="Viragh M."/>
            <person name="Kuo A."/>
            <person name="Thoen E."/>
            <person name="Andreopoulos B."/>
            <person name="Lu D."/>
            <person name="Skrede I."/>
            <person name="Drula E."/>
            <person name="Henrissat B."/>
            <person name="Morin E."/>
            <person name="Kohler A."/>
            <person name="Barry K."/>
            <person name="LaButti K."/>
            <person name="Morin E."/>
            <person name="Salamov A."/>
            <person name="Lipzen A."/>
            <person name="Mereny Z."/>
            <person name="Hegedus B."/>
            <person name="Baldrian P."/>
            <person name="Stursova M."/>
            <person name="Weitz H."/>
            <person name="Taylor A."/>
            <person name="Grigoriev I.V."/>
            <person name="Nagy L.G."/>
            <person name="Martin F."/>
            <person name="Kauserud H."/>
        </authorList>
    </citation>
    <scope>NUCLEOTIDE SEQUENCE</scope>
    <source>
        <strain evidence="2">CBHHK173m</strain>
    </source>
</reference>
<evidence type="ECO:0000313" key="2">
    <source>
        <dbReference type="EMBL" id="KAJ7080580.1"/>
    </source>
</evidence>
<keyword evidence="3" id="KW-1185">Reference proteome</keyword>
<feature type="transmembrane region" description="Helical" evidence="1">
    <location>
        <begin position="75"/>
        <end position="95"/>
    </location>
</feature>
<sequence length="189" mass="20962">MRKQLVSVSVPGQFVYKEATSPILPQSFLDSPTTMSPIRYMLTFRDEATTSGVPAPTQSSSPESPSLVAPTARSFVPWLATAIIMLFLLAVILSCNQRRNRPRPSENLHGSLRSHAAMRKRRPSVELLLHPGVEKDESAISAPPPAYTAAGDNVAPGQEDAIFRPNREFRRSLYVLDKPRVQTPPPFQW</sequence>
<dbReference type="Proteomes" id="UP001222325">
    <property type="component" value="Unassembled WGS sequence"/>
</dbReference>
<accession>A0AAD6TX32</accession>
<protein>
    <submittedName>
        <fullName evidence="2">Uncharacterized protein</fullName>
    </submittedName>
</protein>
<organism evidence="2 3">
    <name type="scientific">Mycena belliarum</name>
    <dbReference type="NCBI Taxonomy" id="1033014"/>
    <lineage>
        <taxon>Eukaryota</taxon>
        <taxon>Fungi</taxon>
        <taxon>Dikarya</taxon>
        <taxon>Basidiomycota</taxon>
        <taxon>Agaricomycotina</taxon>
        <taxon>Agaricomycetes</taxon>
        <taxon>Agaricomycetidae</taxon>
        <taxon>Agaricales</taxon>
        <taxon>Marasmiineae</taxon>
        <taxon>Mycenaceae</taxon>
        <taxon>Mycena</taxon>
    </lineage>
</organism>
<name>A0AAD6TX32_9AGAR</name>
<keyword evidence="1" id="KW-0472">Membrane</keyword>
<gene>
    <name evidence="2" type="ORF">B0H15DRAFT_1025116</name>
</gene>